<dbReference type="CDD" id="cd00200">
    <property type="entry name" value="WD40"/>
    <property type="match status" value="1"/>
</dbReference>
<dbReference type="InterPro" id="IPR020472">
    <property type="entry name" value="WD40_PAC1"/>
</dbReference>
<protein>
    <recommendedName>
        <fullName evidence="8">Pre-mRNA-processing factor 17</fullName>
    </recommendedName>
    <alternativeName>
        <fullName evidence="10">Cell division cycle 40 homolog</fullName>
    </alternativeName>
    <alternativeName>
        <fullName evidence="9">PRP17 homolog</fullName>
    </alternativeName>
</protein>
<keyword evidence="2 11" id="KW-0853">WD repeat</keyword>
<accession>T2MIE7</accession>
<evidence type="ECO:0000256" key="6">
    <source>
        <dbReference type="ARBA" id="ARBA00023187"/>
    </source>
</evidence>
<keyword evidence="3" id="KW-0507">mRNA processing</keyword>
<dbReference type="GO" id="GO:0000398">
    <property type="term" value="P:mRNA splicing, via spliceosome"/>
    <property type="evidence" value="ECO:0007669"/>
    <property type="project" value="InterPro"/>
</dbReference>
<evidence type="ECO:0000256" key="12">
    <source>
        <dbReference type="SAM" id="MobiDB-lite"/>
    </source>
</evidence>
<feature type="repeat" description="WD" evidence="11">
    <location>
        <begin position="319"/>
        <end position="360"/>
    </location>
</feature>
<comment type="subcellular location">
    <subcellularLocation>
        <location evidence="1">Nucleus</location>
    </subcellularLocation>
</comment>
<feature type="repeat" description="WD" evidence="11">
    <location>
        <begin position="405"/>
        <end position="437"/>
    </location>
</feature>
<evidence type="ECO:0000256" key="2">
    <source>
        <dbReference type="ARBA" id="ARBA00022574"/>
    </source>
</evidence>
<feature type="region of interest" description="Disordered" evidence="12">
    <location>
        <begin position="1"/>
        <end position="31"/>
    </location>
</feature>
<sequence length="575" mass="66420">MDGLSSYISDEEEPANCKVGSPKAESNKLENDSNQISIENLKTKYQLNIVPPVIDRKFEYDEKRYLVDSSTKELKLNIKYDDLFKPEIGPVHPYKTQQQLAKRNTLAGFVEKANVSDFQFDNQHKTFISYGYALDPSTEGETYVGAITKMVENGGKTVFESTKKRLGDKRKRLSPGNPEDIDGYKGPWAPFVDQKVSSKPNEEQQTILTEYEEKKEKKSKKDDEKIEEKSRAHIDDLYDYQGRSFLHIPVDVDVDLKKDEPPEKCFLPKKLIHTWSGHSKGVTAIRLFPKSGHLLLSSSMDCKIKIWEVYNKRRNIRTYIGHTKSVRDICFNNDGTKFISCGYDRWIKLWDTETGECLGRYSNKKIPYCIKFNPDEDKQHLFIAGMSDNKMITWDTRENEIVQEYDRHLGSVNTITFVDKNQRIVTTSDDKSLRIWEWDIPVDAKLIQEPSMHSMPAATLSPNGKWLATQSMDNQILIYSVLGRFRQNRKKIFKGHMNAGYACQVNFSPDMSYLVSGDADGKLNIWDWKTTKLYSKFKAHDQVCIGCEWLPQETSKISTCGWDCLIKLWDLLLEF</sequence>
<evidence type="ECO:0000256" key="4">
    <source>
        <dbReference type="ARBA" id="ARBA00022728"/>
    </source>
</evidence>
<dbReference type="InterPro" id="IPR015943">
    <property type="entry name" value="WD40/YVTN_repeat-like_dom_sf"/>
</dbReference>
<reference evidence="13" key="1">
    <citation type="journal article" date="2013" name="Genome Biol. Evol.">
        <title>Punctuated emergences of genetic and phenotypic innovations in eumetazoan, bilaterian, euteleostome, and hominidae ancestors.</title>
        <authorList>
            <person name="Wenger Y."/>
            <person name="Galliot B."/>
        </authorList>
    </citation>
    <scope>NUCLEOTIDE SEQUENCE</scope>
    <source>
        <tissue evidence="13">Whole animals</tissue>
    </source>
</reference>
<keyword evidence="5" id="KW-0677">Repeat</keyword>
<evidence type="ECO:0000256" key="8">
    <source>
        <dbReference type="ARBA" id="ARBA00068146"/>
    </source>
</evidence>
<dbReference type="InterPro" id="IPR036322">
    <property type="entry name" value="WD40_repeat_dom_sf"/>
</dbReference>
<dbReference type="InterPro" id="IPR032847">
    <property type="entry name" value="PRPF17"/>
</dbReference>
<dbReference type="EMBL" id="HAAD01005649">
    <property type="protein sequence ID" value="CDG71881.1"/>
    <property type="molecule type" value="mRNA"/>
</dbReference>
<dbReference type="FunFam" id="2.130.10.10:FF:000034">
    <property type="entry name" value="Pre-mRNA-processing factor 17, putative"/>
    <property type="match status" value="1"/>
</dbReference>
<keyword evidence="7" id="KW-0539">Nucleus</keyword>
<keyword evidence="4" id="KW-0747">Spliceosome</keyword>
<gene>
    <name evidence="13" type="primary">CDC40</name>
</gene>
<evidence type="ECO:0000256" key="3">
    <source>
        <dbReference type="ARBA" id="ARBA00022664"/>
    </source>
</evidence>
<evidence type="ECO:0000256" key="11">
    <source>
        <dbReference type="PROSITE-ProRule" id="PRU00221"/>
    </source>
</evidence>
<dbReference type="PROSITE" id="PS50082">
    <property type="entry name" value="WD_REPEATS_2"/>
    <property type="match status" value="4"/>
</dbReference>
<name>T2MIE7_HYDVU</name>
<dbReference type="Pfam" id="PF00400">
    <property type="entry name" value="WD40"/>
    <property type="match status" value="6"/>
</dbReference>
<dbReference type="GO" id="GO:0071013">
    <property type="term" value="C:catalytic step 2 spliceosome"/>
    <property type="evidence" value="ECO:0007669"/>
    <property type="project" value="InterPro"/>
</dbReference>
<dbReference type="SMART" id="SM00320">
    <property type="entry name" value="WD40"/>
    <property type="match status" value="7"/>
</dbReference>
<dbReference type="InterPro" id="IPR019775">
    <property type="entry name" value="WD40_repeat_CS"/>
</dbReference>
<dbReference type="PROSITE" id="PS50294">
    <property type="entry name" value="WD_REPEATS_REGION"/>
    <property type="match status" value="3"/>
</dbReference>
<feature type="region of interest" description="Disordered" evidence="12">
    <location>
        <begin position="161"/>
        <end position="187"/>
    </location>
</feature>
<organism evidence="13">
    <name type="scientific">Hydra vulgaris</name>
    <name type="common">Hydra</name>
    <name type="synonym">Hydra attenuata</name>
    <dbReference type="NCBI Taxonomy" id="6087"/>
    <lineage>
        <taxon>Eukaryota</taxon>
        <taxon>Metazoa</taxon>
        <taxon>Cnidaria</taxon>
        <taxon>Hydrozoa</taxon>
        <taxon>Hydroidolina</taxon>
        <taxon>Anthoathecata</taxon>
        <taxon>Aplanulata</taxon>
        <taxon>Hydridae</taxon>
        <taxon>Hydra</taxon>
    </lineage>
</organism>
<dbReference type="PROSITE" id="PS00678">
    <property type="entry name" value="WD_REPEATS_1"/>
    <property type="match status" value="2"/>
</dbReference>
<evidence type="ECO:0000256" key="10">
    <source>
        <dbReference type="ARBA" id="ARBA00076678"/>
    </source>
</evidence>
<feature type="compositionally biased region" description="Basic residues" evidence="12">
    <location>
        <begin position="164"/>
        <end position="173"/>
    </location>
</feature>
<evidence type="ECO:0000256" key="7">
    <source>
        <dbReference type="ARBA" id="ARBA00023242"/>
    </source>
</evidence>
<keyword evidence="6" id="KW-0508">mRNA splicing</keyword>
<dbReference type="Gene3D" id="2.130.10.10">
    <property type="entry name" value="YVTN repeat-like/Quinoprotein amine dehydrogenase"/>
    <property type="match status" value="1"/>
</dbReference>
<dbReference type="PANTHER" id="PTHR43979:SF1">
    <property type="entry name" value="PRE-MRNA-PROCESSING FACTOR 17"/>
    <property type="match status" value="1"/>
</dbReference>
<feature type="repeat" description="WD" evidence="11">
    <location>
        <begin position="505"/>
        <end position="536"/>
    </location>
</feature>
<evidence type="ECO:0000256" key="5">
    <source>
        <dbReference type="ARBA" id="ARBA00022737"/>
    </source>
</evidence>
<proteinExistence type="evidence at transcript level"/>
<dbReference type="SUPFAM" id="SSF50978">
    <property type="entry name" value="WD40 repeat-like"/>
    <property type="match status" value="1"/>
</dbReference>
<dbReference type="PRINTS" id="PR00320">
    <property type="entry name" value="GPROTEINBRPT"/>
</dbReference>
<evidence type="ECO:0000256" key="1">
    <source>
        <dbReference type="ARBA" id="ARBA00004123"/>
    </source>
</evidence>
<feature type="repeat" description="WD" evidence="11">
    <location>
        <begin position="275"/>
        <end position="317"/>
    </location>
</feature>
<dbReference type="OrthoDB" id="430326at2759"/>
<dbReference type="AlphaFoldDB" id="T2MIE7"/>
<evidence type="ECO:0000313" key="13">
    <source>
        <dbReference type="EMBL" id="CDG71881.1"/>
    </source>
</evidence>
<dbReference type="InterPro" id="IPR001680">
    <property type="entry name" value="WD40_rpt"/>
</dbReference>
<dbReference type="GO" id="GO:0003729">
    <property type="term" value="F:mRNA binding"/>
    <property type="evidence" value="ECO:0007669"/>
    <property type="project" value="TreeGrafter"/>
</dbReference>
<dbReference type="PANTHER" id="PTHR43979">
    <property type="entry name" value="PRE-MRNA-PROCESSING FACTOR 17"/>
    <property type="match status" value="1"/>
</dbReference>
<evidence type="ECO:0000256" key="9">
    <source>
        <dbReference type="ARBA" id="ARBA00075265"/>
    </source>
</evidence>